<evidence type="ECO:0000256" key="2">
    <source>
        <dbReference type="SAM" id="SignalP"/>
    </source>
</evidence>
<dbReference type="NCBIfam" id="TIGR01730">
    <property type="entry name" value="RND_mfp"/>
    <property type="match status" value="1"/>
</dbReference>
<evidence type="ECO:0000313" key="6">
    <source>
        <dbReference type="EMBL" id="MEM5947373.1"/>
    </source>
</evidence>
<gene>
    <name evidence="6" type="ORF">WKV44_02340</name>
</gene>
<dbReference type="InterPro" id="IPR006143">
    <property type="entry name" value="RND_pump_MFP"/>
</dbReference>
<reference evidence="6 7" key="1">
    <citation type="submission" date="2024-03" db="EMBL/GenBank/DDBJ databases">
        <title>Ignisphaera cupida sp. nov., a hyperthermophilic hydrolytic archaeon from a hot spring of Kamchatka, and proposal of Ignisphaeraceae fam. nov.</title>
        <authorList>
            <person name="Podosokorskaya O.A."/>
            <person name="Elcheninov A.G."/>
            <person name="Maltseva A.I."/>
            <person name="Zayulina K.S."/>
            <person name="Novikov A."/>
            <person name="Merkel A.Y."/>
        </authorList>
    </citation>
    <scope>NUCLEOTIDE SEQUENCE [LARGE SCALE GENOMIC DNA]</scope>
    <source>
        <strain evidence="6 7">38H-sp</strain>
    </source>
</reference>
<dbReference type="Pfam" id="PF25917">
    <property type="entry name" value="BSH_RND"/>
    <property type="match status" value="1"/>
</dbReference>
<evidence type="ECO:0000259" key="4">
    <source>
        <dbReference type="Pfam" id="PF25954"/>
    </source>
</evidence>
<feature type="signal peptide" evidence="2">
    <location>
        <begin position="1"/>
        <end position="24"/>
    </location>
</feature>
<protein>
    <submittedName>
        <fullName evidence="6">Efflux RND transporter periplasmic adaptor subunit</fullName>
    </submittedName>
</protein>
<dbReference type="Pfam" id="PF25989">
    <property type="entry name" value="YknX_C"/>
    <property type="match status" value="1"/>
</dbReference>
<organism evidence="6 7">
    <name type="scientific">Rarispira pelagica</name>
    <dbReference type="NCBI Taxonomy" id="3141764"/>
    <lineage>
        <taxon>Bacteria</taxon>
        <taxon>Pseudomonadati</taxon>
        <taxon>Spirochaetota</taxon>
        <taxon>Spirochaetia</taxon>
        <taxon>Winmispirales</taxon>
        <taxon>Winmispiraceae</taxon>
        <taxon>Rarispira</taxon>
    </lineage>
</organism>
<dbReference type="RefSeq" id="WP_420068822.1">
    <property type="nucleotide sequence ID" value="NZ_JBCHKQ010000001.1"/>
</dbReference>
<evidence type="ECO:0000259" key="3">
    <source>
        <dbReference type="Pfam" id="PF25917"/>
    </source>
</evidence>
<dbReference type="PANTHER" id="PTHR30469:SF33">
    <property type="entry name" value="SLR1207 PROTEIN"/>
    <property type="match status" value="1"/>
</dbReference>
<keyword evidence="2" id="KW-0732">Signal</keyword>
<dbReference type="InterPro" id="IPR058637">
    <property type="entry name" value="YknX-like_C"/>
</dbReference>
<comment type="similarity">
    <text evidence="1">Belongs to the membrane fusion protein (MFP) (TC 8.A.1) family.</text>
</comment>
<comment type="caution">
    <text evidence="6">The sequence shown here is derived from an EMBL/GenBank/DDBJ whole genome shotgun (WGS) entry which is preliminary data.</text>
</comment>
<dbReference type="Gene3D" id="2.40.30.170">
    <property type="match status" value="1"/>
</dbReference>
<accession>A0ABU9U9P1</accession>
<dbReference type="Gene3D" id="2.40.420.20">
    <property type="match status" value="1"/>
</dbReference>
<dbReference type="Gene3D" id="2.40.50.100">
    <property type="match status" value="1"/>
</dbReference>
<evidence type="ECO:0000259" key="5">
    <source>
        <dbReference type="Pfam" id="PF25989"/>
    </source>
</evidence>
<feature type="domain" description="CusB-like beta-barrel" evidence="4">
    <location>
        <begin position="148"/>
        <end position="220"/>
    </location>
</feature>
<dbReference type="PANTHER" id="PTHR30469">
    <property type="entry name" value="MULTIDRUG RESISTANCE PROTEIN MDTA"/>
    <property type="match status" value="1"/>
</dbReference>
<dbReference type="Proteomes" id="UP001466331">
    <property type="component" value="Unassembled WGS sequence"/>
</dbReference>
<proteinExistence type="inferred from homology"/>
<dbReference type="EMBL" id="JBCHKQ010000001">
    <property type="protein sequence ID" value="MEM5947373.1"/>
    <property type="molecule type" value="Genomic_DNA"/>
</dbReference>
<dbReference type="InterPro" id="IPR058625">
    <property type="entry name" value="MdtA-like_BSH"/>
</dbReference>
<dbReference type="SUPFAM" id="SSF111369">
    <property type="entry name" value="HlyD-like secretion proteins"/>
    <property type="match status" value="1"/>
</dbReference>
<sequence>MKRKINFKAGLFAAILIASIILVSCEKPKTAKTEDKETTFAVATTKAVKGEIINYIELSGDVEPKSTVDAYADTTGKLTKLYVGVGDYVKKGQVIAEVDPSRPGMDFVASPVKAPISGNIIALPMHLGATVIQSMPVAKLADLSTLQVVAYVAERFVSRVQEGQKAVVSFSAFPGESFPAYVSEVSPVVDSSSRAMQIKLSFTGDANKIKPGMFAIFKLVTDDKKDVIKIPANAITEREGKQYIYKIKKDGDAFVAKRFEVITGIKINGKAEIKSGLEEGEEIVLEGINFLDDGSRVKIVKQIAPLPVEDTIE</sequence>
<keyword evidence="7" id="KW-1185">Reference proteome</keyword>
<feature type="chain" id="PRO_5047417801" evidence="2">
    <location>
        <begin position="25"/>
        <end position="313"/>
    </location>
</feature>
<feature type="domain" description="Multidrug resistance protein MdtA-like barrel-sandwich hybrid" evidence="3">
    <location>
        <begin position="68"/>
        <end position="134"/>
    </location>
</feature>
<dbReference type="PROSITE" id="PS51257">
    <property type="entry name" value="PROKAR_LIPOPROTEIN"/>
    <property type="match status" value="1"/>
</dbReference>
<dbReference type="Pfam" id="PF25954">
    <property type="entry name" value="Beta-barrel_RND_2"/>
    <property type="match status" value="1"/>
</dbReference>
<evidence type="ECO:0000256" key="1">
    <source>
        <dbReference type="ARBA" id="ARBA00009477"/>
    </source>
</evidence>
<evidence type="ECO:0000313" key="7">
    <source>
        <dbReference type="Proteomes" id="UP001466331"/>
    </source>
</evidence>
<feature type="domain" description="YknX-like C-terminal permuted SH3-like" evidence="5">
    <location>
        <begin position="227"/>
        <end position="299"/>
    </location>
</feature>
<name>A0ABU9U9P1_9SPIR</name>
<dbReference type="InterPro" id="IPR058792">
    <property type="entry name" value="Beta-barrel_RND_2"/>
</dbReference>